<evidence type="ECO:0000313" key="3">
    <source>
        <dbReference type="Proteomes" id="UP000006851"/>
    </source>
</evidence>
<dbReference type="AlphaFoldDB" id="F2N864"/>
<feature type="region of interest" description="Disordered" evidence="1">
    <location>
        <begin position="267"/>
        <end position="301"/>
    </location>
</feature>
<feature type="compositionally biased region" description="Basic and acidic residues" evidence="1">
    <location>
        <begin position="267"/>
        <end position="276"/>
    </location>
</feature>
<accession>F2N864</accession>
<keyword evidence="3" id="KW-1185">Reference proteome</keyword>
<feature type="compositionally biased region" description="Low complexity" evidence="1">
    <location>
        <begin position="141"/>
        <end position="150"/>
    </location>
</feature>
<reference evidence="3" key="1">
    <citation type="journal article" date="2013" name="Stand. Genomic Sci.">
        <title>Complete genome sequence of Coriobacterium glomerans type strain (PW2(T)) from the midgut of Pyrrhocoris apterus L. (red soldier bug).</title>
        <authorList>
            <person name="Stackebrandt E."/>
            <person name="Zeytun A."/>
            <person name="Lapidus A."/>
            <person name="Nolan M."/>
            <person name="Lucas S."/>
            <person name="Hammon N."/>
            <person name="Deshpande S."/>
            <person name="Cheng J.F."/>
            <person name="Tapia R."/>
            <person name="Goodwin L.A."/>
            <person name="Pitluck S."/>
            <person name="Liolios K."/>
            <person name="Pagani I."/>
            <person name="Ivanova N."/>
            <person name="Mavromatis K."/>
            <person name="Mikhailova N."/>
            <person name="Huntemann M."/>
            <person name="Pati A."/>
            <person name="Chen A."/>
            <person name="Palaniappan K."/>
            <person name="Chang Y.J."/>
            <person name="Land M."/>
            <person name="Hauser L."/>
            <person name="Rohde M."/>
            <person name="Pukall R."/>
            <person name="Goker M."/>
            <person name="Detter J.C."/>
            <person name="Woyke T."/>
            <person name="Bristow J."/>
            <person name="Eisen J.A."/>
            <person name="Markowitz V."/>
            <person name="Hugenholtz P."/>
            <person name="Kyrpides N.C."/>
            <person name="Klenk H.P."/>
        </authorList>
    </citation>
    <scope>NUCLEOTIDE SEQUENCE</scope>
    <source>
        <strain evidence="3">ATCC 49209 / DSM 20642 / JCM 10262 / PW2</strain>
    </source>
</reference>
<evidence type="ECO:0000313" key="2">
    <source>
        <dbReference type="EMBL" id="AEB07247.1"/>
    </source>
</evidence>
<feature type="region of interest" description="Disordered" evidence="1">
    <location>
        <begin position="110"/>
        <end position="154"/>
    </location>
</feature>
<dbReference type="STRING" id="700015.Corgl_1141"/>
<organism evidence="2 3">
    <name type="scientific">Coriobacterium glomerans (strain ATCC 49209 / DSM 20642 / JCM 10262 / PW2)</name>
    <dbReference type="NCBI Taxonomy" id="700015"/>
    <lineage>
        <taxon>Bacteria</taxon>
        <taxon>Bacillati</taxon>
        <taxon>Actinomycetota</taxon>
        <taxon>Coriobacteriia</taxon>
        <taxon>Coriobacteriales</taxon>
        <taxon>Coriobacteriaceae</taxon>
        <taxon>Coriobacterium</taxon>
    </lineage>
</organism>
<gene>
    <name evidence="2" type="ordered locus">Corgl_1141</name>
</gene>
<dbReference type="Proteomes" id="UP000006851">
    <property type="component" value="Chromosome"/>
</dbReference>
<feature type="region of interest" description="Disordered" evidence="1">
    <location>
        <begin position="330"/>
        <end position="408"/>
    </location>
</feature>
<dbReference type="HOGENOM" id="CLU_673891_0_0_11"/>
<feature type="region of interest" description="Disordered" evidence="1">
    <location>
        <begin position="177"/>
        <end position="209"/>
    </location>
</feature>
<dbReference type="EMBL" id="CP002628">
    <property type="protein sequence ID" value="AEB07247.1"/>
    <property type="molecule type" value="Genomic_DNA"/>
</dbReference>
<dbReference type="eggNOG" id="ENOG5032CZ5">
    <property type="taxonomic scope" value="Bacteria"/>
</dbReference>
<dbReference type="KEGG" id="cgo:Corgl_1141"/>
<name>F2N864_CORGP</name>
<dbReference type="RefSeq" id="WP_013708990.1">
    <property type="nucleotide sequence ID" value="NC_015389.1"/>
</dbReference>
<evidence type="ECO:0000256" key="1">
    <source>
        <dbReference type="SAM" id="MobiDB-lite"/>
    </source>
</evidence>
<sequence length="408" mass="43383">MLKDVRRRFDREQDVEDVPVIARAQDALSDEDAWAAMDAMLEEESPISCGPEHAKDLYEIALGQIEDSYGDVYDEYDDDDDAVEDELEVDAEDPISIDDALDFASQAWERAGQTNATSKDDDAEEEMTASMSPLSDDLFGDAPIVAPDDPAASDDLDIALGPSAEPVTLDEEILFPNAHADDSDDDVELAKPACASVGDHSPSDGSETALAVLEDETKGYPNRPDVWASAYGILYDEEAASAQPDRPRSTKRPPKLYICHHFKMEPAEDGSSKELAGDADASVENSPIGAAGSADNDRQDRIAAEAHDRVLEIMREELCTAHLDSVIKVEGGDHIESGPSCEPENEDASSCSEAVCANESEASREQSSDAGCEATADDAATDTASVDSAPSASSSSPDAEDPSASAAE</sequence>
<feature type="compositionally biased region" description="Low complexity" evidence="1">
    <location>
        <begin position="381"/>
        <end position="408"/>
    </location>
</feature>
<proteinExistence type="predicted"/>
<protein>
    <submittedName>
        <fullName evidence="2">Uncharacterized protein</fullName>
    </submittedName>
</protein>